<dbReference type="PANTHER" id="PTHR42831">
    <property type="entry name" value="FE-S PROTEIN MATURATION AUXILIARY FACTOR YITW"/>
    <property type="match status" value="1"/>
</dbReference>
<dbReference type="PATRIC" id="fig|1423749.3.peg.399"/>
<feature type="domain" description="MIP18 family-like" evidence="1">
    <location>
        <begin position="2"/>
        <end position="65"/>
    </location>
</feature>
<dbReference type="Proteomes" id="UP000051739">
    <property type="component" value="Unassembled WGS sequence"/>
</dbReference>
<dbReference type="Pfam" id="PF01883">
    <property type="entry name" value="FeS_assembly_P"/>
    <property type="match status" value="1"/>
</dbReference>
<evidence type="ECO:0000313" key="3">
    <source>
        <dbReference type="Proteomes" id="UP000051739"/>
    </source>
</evidence>
<dbReference type="AlphaFoldDB" id="A0A0R1VG04"/>
<name>A0A0R1VG04_9LACO</name>
<dbReference type="SUPFAM" id="SSF117916">
    <property type="entry name" value="Fe-S cluster assembly (FSCA) domain-like"/>
    <property type="match status" value="1"/>
</dbReference>
<sequence length="96" mass="10504">MTVIDPELRVDIVNLGLIYGIDVSDDLCTITMTLTIPGCPLSDMIKNDITEAVTKVAGINQVKIELVWYPVWGLGKMSDQAKTTLGIPVEVKDENN</sequence>
<dbReference type="PANTHER" id="PTHR42831:SF1">
    <property type="entry name" value="FE-S PROTEIN MATURATION AUXILIARY FACTOR YITW"/>
    <property type="match status" value="1"/>
</dbReference>
<organism evidence="2 3">
    <name type="scientific">Limosilactobacillus gastricus DSM 16045</name>
    <dbReference type="NCBI Taxonomy" id="1423749"/>
    <lineage>
        <taxon>Bacteria</taxon>
        <taxon>Bacillati</taxon>
        <taxon>Bacillota</taxon>
        <taxon>Bacilli</taxon>
        <taxon>Lactobacillales</taxon>
        <taxon>Lactobacillaceae</taxon>
        <taxon>Limosilactobacillus</taxon>
    </lineage>
</organism>
<evidence type="ECO:0000259" key="1">
    <source>
        <dbReference type="Pfam" id="PF01883"/>
    </source>
</evidence>
<accession>A0A0R1VG04</accession>
<comment type="caution">
    <text evidence="2">The sequence shown here is derived from an EMBL/GenBank/DDBJ whole genome shotgun (WGS) entry which is preliminary data.</text>
</comment>
<dbReference type="EMBL" id="AZFN01000013">
    <property type="protein sequence ID" value="KRM02038.1"/>
    <property type="molecule type" value="Genomic_DNA"/>
</dbReference>
<reference evidence="2 3" key="1">
    <citation type="journal article" date="2015" name="Genome Announc.">
        <title>Expanding the biotechnology potential of lactobacilli through comparative genomics of 213 strains and associated genera.</title>
        <authorList>
            <person name="Sun Z."/>
            <person name="Harris H.M."/>
            <person name="McCann A."/>
            <person name="Guo C."/>
            <person name="Argimon S."/>
            <person name="Zhang W."/>
            <person name="Yang X."/>
            <person name="Jeffery I.B."/>
            <person name="Cooney J.C."/>
            <person name="Kagawa T.F."/>
            <person name="Liu W."/>
            <person name="Song Y."/>
            <person name="Salvetti E."/>
            <person name="Wrobel A."/>
            <person name="Rasinkangas P."/>
            <person name="Parkhill J."/>
            <person name="Rea M.C."/>
            <person name="O'Sullivan O."/>
            <person name="Ritari J."/>
            <person name="Douillard F.P."/>
            <person name="Paul Ross R."/>
            <person name="Yang R."/>
            <person name="Briner A.E."/>
            <person name="Felis G.E."/>
            <person name="de Vos W.M."/>
            <person name="Barrangou R."/>
            <person name="Klaenhammer T.R."/>
            <person name="Caufield P.W."/>
            <person name="Cui Y."/>
            <person name="Zhang H."/>
            <person name="O'Toole P.W."/>
        </authorList>
    </citation>
    <scope>NUCLEOTIDE SEQUENCE [LARGE SCALE GENOMIC DNA]</scope>
    <source>
        <strain evidence="2 3">DSM 16045</strain>
    </source>
</reference>
<dbReference type="RefSeq" id="WP_056937451.1">
    <property type="nucleotide sequence ID" value="NZ_AZFN01000013.1"/>
</dbReference>
<dbReference type="Gene3D" id="3.30.300.130">
    <property type="entry name" value="Fe-S cluster assembly (FSCA)"/>
    <property type="match status" value="1"/>
</dbReference>
<evidence type="ECO:0000313" key="2">
    <source>
        <dbReference type="EMBL" id="KRM02038.1"/>
    </source>
</evidence>
<dbReference type="InterPro" id="IPR052339">
    <property type="entry name" value="Fe-S_Maturation_MIP18"/>
</dbReference>
<gene>
    <name evidence="2" type="ORF">FC60_GL000397</name>
</gene>
<dbReference type="InterPro" id="IPR034904">
    <property type="entry name" value="FSCA_dom_sf"/>
</dbReference>
<proteinExistence type="predicted"/>
<protein>
    <recommendedName>
        <fullName evidence="1">MIP18 family-like domain-containing protein</fullName>
    </recommendedName>
</protein>
<dbReference type="InterPro" id="IPR002744">
    <property type="entry name" value="MIP18-like"/>
</dbReference>
<keyword evidence="3" id="KW-1185">Reference proteome</keyword>